<keyword evidence="1" id="KW-0812">Transmembrane</keyword>
<organism evidence="2 3">
    <name type="scientific">Marinobacter nauticus</name>
    <name type="common">Marinobacter hydrocarbonoclasticus</name>
    <name type="synonym">Marinobacter aquaeolei</name>
    <dbReference type="NCBI Taxonomy" id="2743"/>
    <lineage>
        <taxon>Bacteria</taxon>
        <taxon>Pseudomonadati</taxon>
        <taxon>Pseudomonadota</taxon>
        <taxon>Gammaproteobacteria</taxon>
        <taxon>Pseudomonadales</taxon>
        <taxon>Marinobacteraceae</taxon>
        <taxon>Marinobacter</taxon>
    </lineage>
</organism>
<dbReference type="Proteomes" id="UP000261325">
    <property type="component" value="Unassembled WGS sequence"/>
</dbReference>
<proteinExistence type="predicted"/>
<keyword evidence="1" id="KW-1133">Transmembrane helix</keyword>
<name>A0A3B8WDI1_MARNT</name>
<dbReference type="AlphaFoldDB" id="A0A3B8WDI1"/>
<dbReference type="EMBL" id="DLYI01000115">
    <property type="protein sequence ID" value="HAC27949.1"/>
    <property type="molecule type" value="Genomic_DNA"/>
</dbReference>
<protein>
    <submittedName>
        <fullName evidence="2">Uncharacterized protein</fullName>
    </submittedName>
</protein>
<accession>A0A3B8WDI1</accession>
<evidence type="ECO:0000313" key="2">
    <source>
        <dbReference type="EMBL" id="HAC27949.1"/>
    </source>
</evidence>
<evidence type="ECO:0000256" key="1">
    <source>
        <dbReference type="SAM" id="Phobius"/>
    </source>
</evidence>
<feature type="transmembrane region" description="Helical" evidence="1">
    <location>
        <begin position="25"/>
        <end position="46"/>
    </location>
</feature>
<gene>
    <name evidence="2" type="ORF">DCF82_09070</name>
</gene>
<keyword evidence="1" id="KW-0472">Membrane</keyword>
<reference evidence="2 3" key="1">
    <citation type="journal article" date="2018" name="Nat. Biotechnol.">
        <title>A standardized bacterial taxonomy based on genome phylogeny substantially revises the tree of life.</title>
        <authorList>
            <person name="Parks D.H."/>
            <person name="Chuvochina M."/>
            <person name="Waite D.W."/>
            <person name="Rinke C."/>
            <person name="Skarshewski A."/>
            <person name="Chaumeil P.A."/>
            <person name="Hugenholtz P."/>
        </authorList>
    </citation>
    <scope>NUCLEOTIDE SEQUENCE [LARGE SCALE GENOMIC DNA]</scope>
    <source>
        <strain evidence="2">UBA9049</strain>
    </source>
</reference>
<comment type="caution">
    <text evidence="2">The sequence shown here is derived from an EMBL/GenBank/DDBJ whole genome shotgun (WGS) entry which is preliminary data.</text>
</comment>
<evidence type="ECO:0000313" key="3">
    <source>
        <dbReference type="Proteomes" id="UP000261325"/>
    </source>
</evidence>
<sequence length="90" mass="8762">MGTGLGWGSGSGAGSGLGSGATSGFGSTVFLPARLILIAGAVFTALSPRTGISRVFSGVASTAATAVAAMAMTRNRAFGSRPAVIMWQAP</sequence>